<evidence type="ECO:0000313" key="4">
    <source>
        <dbReference type="Proteomes" id="UP000641932"/>
    </source>
</evidence>
<dbReference type="Proteomes" id="UP000641932">
    <property type="component" value="Unassembled WGS sequence"/>
</dbReference>
<comment type="caution">
    <text evidence="3">The sequence shown here is derived from an EMBL/GenBank/DDBJ whole genome shotgun (WGS) entry which is preliminary data.</text>
</comment>
<accession>A0A917ZSG6</accession>
<feature type="signal peptide" evidence="1">
    <location>
        <begin position="1"/>
        <end position="33"/>
    </location>
</feature>
<proteinExistence type="predicted"/>
<feature type="chain" id="PRO_5036836603" description="CHRD domain-containing protein" evidence="1">
    <location>
        <begin position="34"/>
        <end position="318"/>
    </location>
</feature>
<dbReference type="SMART" id="SM00754">
    <property type="entry name" value="CHRD"/>
    <property type="match status" value="1"/>
</dbReference>
<evidence type="ECO:0000259" key="2">
    <source>
        <dbReference type="PROSITE" id="PS50933"/>
    </source>
</evidence>
<feature type="domain" description="CHRD" evidence="2">
    <location>
        <begin position="46"/>
        <end position="175"/>
    </location>
</feature>
<evidence type="ECO:0000313" key="3">
    <source>
        <dbReference type="EMBL" id="GGO88920.1"/>
    </source>
</evidence>
<name>A0A917ZSG6_9ACTN</name>
<dbReference type="InterPro" id="IPR021851">
    <property type="entry name" value="DUF3455"/>
</dbReference>
<sequence length="318" mass="33304">MNMTTGRRTARAVGVVAAIAGAGLTLAVSPVSAHSQGHSTAPAYAKAWYFAGSLTGANEVPVPGGPATGDKDGRAIEFVKIQGNKVSFAIQWKGIKAPTNAHIHQGKKGANGPVKIDFFHEKLPDSLNSVTGSVTVNDAHLLKDIINDPSSFYFNLHTGEFPGGAVRGQLHKLTEPVAINKALGSFQASVVKGKQIYACTKQSDGSYKFTQNNVSAKLDRGIAHSFVHPNAGPPQWKAPDGSAVTGTLVTKTPNGTDNIPELDLLANQSGKKSGLLSKTAEILRLNTVGGVAPAGTCDPYTHPKVGVPYQADYLFVTK</sequence>
<dbReference type="Pfam" id="PF11937">
    <property type="entry name" value="DUF3455"/>
    <property type="match status" value="1"/>
</dbReference>
<evidence type="ECO:0000256" key="1">
    <source>
        <dbReference type="SAM" id="SignalP"/>
    </source>
</evidence>
<keyword evidence="1" id="KW-0732">Signal</keyword>
<keyword evidence="4" id="KW-1185">Reference proteome</keyword>
<organism evidence="3 4">
    <name type="scientific">Wenjunlia tyrosinilytica</name>
    <dbReference type="NCBI Taxonomy" id="1544741"/>
    <lineage>
        <taxon>Bacteria</taxon>
        <taxon>Bacillati</taxon>
        <taxon>Actinomycetota</taxon>
        <taxon>Actinomycetes</taxon>
        <taxon>Kitasatosporales</taxon>
        <taxon>Streptomycetaceae</taxon>
        <taxon>Wenjunlia</taxon>
    </lineage>
</organism>
<dbReference type="Pfam" id="PF07452">
    <property type="entry name" value="CHRD"/>
    <property type="match status" value="1"/>
</dbReference>
<dbReference type="InterPro" id="IPR010895">
    <property type="entry name" value="CHRD"/>
</dbReference>
<dbReference type="EMBL" id="BMMS01000012">
    <property type="protein sequence ID" value="GGO88920.1"/>
    <property type="molecule type" value="Genomic_DNA"/>
</dbReference>
<protein>
    <recommendedName>
        <fullName evidence="2">CHRD domain-containing protein</fullName>
    </recommendedName>
</protein>
<reference evidence="3" key="1">
    <citation type="journal article" date="2014" name="Int. J. Syst. Evol. Microbiol.">
        <title>Complete genome sequence of Corynebacterium casei LMG S-19264T (=DSM 44701T), isolated from a smear-ripened cheese.</title>
        <authorList>
            <consortium name="US DOE Joint Genome Institute (JGI-PGF)"/>
            <person name="Walter F."/>
            <person name="Albersmeier A."/>
            <person name="Kalinowski J."/>
            <person name="Ruckert C."/>
        </authorList>
    </citation>
    <scope>NUCLEOTIDE SEQUENCE</scope>
    <source>
        <strain evidence="3">CGMCC 4.7201</strain>
    </source>
</reference>
<reference evidence="3" key="2">
    <citation type="submission" date="2020-09" db="EMBL/GenBank/DDBJ databases">
        <authorList>
            <person name="Sun Q."/>
            <person name="Zhou Y."/>
        </authorList>
    </citation>
    <scope>NUCLEOTIDE SEQUENCE</scope>
    <source>
        <strain evidence="3">CGMCC 4.7201</strain>
    </source>
</reference>
<dbReference type="RefSeq" id="WP_189132238.1">
    <property type="nucleotide sequence ID" value="NZ_BMMS01000012.1"/>
</dbReference>
<dbReference type="PROSITE" id="PS50933">
    <property type="entry name" value="CHRD"/>
    <property type="match status" value="1"/>
</dbReference>
<dbReference type="AlphaFoldDB" id="A0A917ZSG6"/>
<gene>
    <name evidence="3" type="ORF">GCM10012280_30850</name>
</gene>